<protein>
    <submittedName>
        <fullName evidence="8">RDD family protein</fullName>
    </submittedName>
</protein>
<dbReference type="PANTHER" id="PTHR36115:SF6">
    <property type="entry name" value="PROLINE-RICH ANTIGEN HOMOLOG"/>
    <property type="match status" value="1"/>
</dbReference>
<gene>
    <name evidence="8" type="ORF">C7U55_07390</name>
</gene>
<evidence type="ECO:0000256" key="5">
    <source>
        <dbReference type="ARBA" id="ARBA00023136"/>
    </source>
</evidence>
<evidence type="ECO:0000256" key="1">
    <source>
        <dbReference type="ARBA" id="ARBA00004651"/>
    </source>
</evidence>
<dbReference type="Proteomes" id="UP000241201">
    <property type="component" value="Unassembled WGS sequence"/>
</dbReference>
<feature type="domain" description="RDD" evidence="7">
    <location>
        <begin position="12"/>
        <end position="178"/>
    </location>
</feature>
<dbReference type="InterPro" id="IPR051791">
    <property type="entry name" value="Pra-immunoreactive"/>
</dbReference>
<keyword evidence="3 6" id="KW-0812">Transmembrane</keyword>
<evidence type="ECO:0000259" key="7">
    <source>
        <dbReference type="Pfam" id="PF06271"/>
    </source>
</evidence>
<keyword evidence="5 6" id="KW-0472">Membrane</keyword>
<proteinExistence type="predicted"/>
<keyword evidence="2" id="KW-1003">Cell membrane</keyword>
<feature type="transmembrane region" description="Helical" evidence="6">
    <location>
        <begin position="147"/>
        <end position="165"/>
    </location>
</feature>
<evidence type="ECO:0000256" key="3">
    <source>
        <dbReference type="ARBA" id="ARBA00022692"/>
    </source>
</evidence>
<feature type="transmembrane region" description="Helical" evidence="6">
    <location>
        <begin position="116"/>
        <end position="135"/>
    </location>
</feature>
<feature type="transmembrane region" description="Helical" evidence="6">
    <location>
        <begin position="21"/>
        <end position="39"/>
    </location>
</feature>
<dbReference type="Pfam" id="PF06271">
    <property type="entry name" value="RDD"/>
    <property type="match status" value="1"/>
</dbReference>
<comment type="subcellular location">
    <subcellularLocation>
        <location evidence="1">Cell membrane</location>
        <topology evidence="1">Multi-pass membrane protein</topology>
    </subcellularLocation>
</comment>
<dbReference type="EMBL" id="PYLP01000007">
    <property type="protein sequence ID" value="PST40427.1"/>
    <property type="molecule type" value="Genomic_DNA"/>
</dbReference>
<organism evidence="8 9">
    <name type="scientific">Faecalibacillus faecis</name>
    <dbReference type="NCBI Taxonomy" id="1982628"/>
    <lineage>
        <taxon>Bacteria</taxon>
        <taxon>Bacillati</taxon>
        <taxon>Bacillota</taxon>
        <taxon>Erysipelotrichia</taxon>
        <taxon>Erysipelotrichales</taxon>
        <taxon>Coprobacillaceae</taxon>
        <taxon>Faecalibacillus</taxon>
    </lineage>
</organism>
<accession>A0A2T3FYS9</accession>
<keyword evidence="4 6" id="KW-1133">Transmembrane helix</keyword>
<evidence type="ECO:0000313" key="8">
    <source>
        <dbReference type="EMBL" id="PST40427.1"/>
    </source>
</evidence>
<dbReference type="AlphaFoldDB" id="A0A2T3FYS9"/>
<dbReference type="PANTHER" id="PTHR36115">
    <property type="entry name" value="PROLINE-RICH ANTIGEN HOMOLOG-RELATED"/>
    <property type="match status" value="1"/>
</dbReference>
<evidence type="ECO:0000256" key="2">
    <source>
        <dbReference type="ARBA" id="ARBA00022475"/>
    </source>
</evidence>
<dbReference type="InterPro" id="IPR010432">
    <property type="entry name" value="RDD"/>
</dbReference>
<sequence>MNMTKRNIYKDAPLTRRVLSYFIDWYLGALCAAFPIAVVSQKLYGTMLKQNLLKIQQPYGFIAGILGVIFALFYYIYIPFFVYKGQTVGKRICKVKIIQNNNQEVTLKSLVLRQGLGMIVIEGILVSASALWHQLVSLCIHVNIVSTMMYVGFVVGGISTLMVIFTKEHRAMHDYIGNTKVVSV</sequence>
<dbReference type="GO" id="GO:0005886">
    <property type="term" value="C:plasma membrane"/>
    <property type="evidence" value="ECO:0007669"/>
    <property type="project" value="UniProtKB-SubCell"/>
</dbReference>
<name>A0A2T3FYS9_9FIRM</name>
<feature type="transmembrane region" description="Helical" evidence="6">
    <location>
        <begin position="59"/>
        <end position="82"/>
    </location>
</feature>
<evidence type="ECO:0000256" key="6">
    <source>
        <dbReference type="SAM" id="Phobius"/>
    </source>
</evidence>
<evidence type="ECO:0000313" key="9">
    <source>
        <dbReference type="Proteomes" id="UP000241201"/>
    </source>
</evidence>
<comment type="caution">
    <text evidence="8">The sequence shown here is derived from an EMBL/GenBank/DDBJ whole genome shotgun (WGS) entry which is preliminary data.</text>
</comment>
<evidence type="ECO:0000256" key="4">
    <source>
        <dbReference type="ARBA" id="ARBA00022989"/>
    </source>
</evidence>
<reference evidence="9" key="1">
    <citation type="submission" date="2018-03" db="EMBL/GenBank/DDBJ databases">
        <title>Lachnoclostridium SNUG30370 gen.nov., sp.nov., isolated from human faeces.</title>
        <authorList>
            <person name="Seo B."/>
            <person name="Jeon K."/>
            <person name="Ko G."/>
        </authorList>
    </citation>
    <scope>NUCLEOTIDE SEQUENCE [LARGE SCALE GENOMIC DNA]</scope>
    <source>
        <strain evidence="9">SNUG30370</strain>
    </source>
</reference>
<keyword evidence="9" id="KW-1185">Reference proteome</keyword>